<evidence type="ECO:0000256" key="6">
    <source>
        <dbReference type="SAM" id="MobiDB-lite"/>
    </source>
</evidence>
<dbReference type="InterPro" id="IPR046373">
    <property type="entry name" value="Acyl-CoA_Oxase/DH_mid-dom_sf"/>
</dbReference>
<evidence type="ECO:0000256" key="3">
    <source>
        <dbReference type="ARBA" id="ARBA00022630"/>
    </source>
</evidence>
<evidence type="ECO:0000256" key="5">
    <source>
        <dbReference type="ARBA" id="ARBA00023002"/>
    </source>
</evidence>
<dbReference type="InterPro" id="IPR006091">
    <property type="entry name" value="Acyl-CoA_Oxase/DH_mid-dom"/>
</dbReference>
<keyword evidence="4" id="KW-0274">FAD</keyword>
<evidence type="ECO:0000256" key="2">
    <source>
        <dbReference type="ARBA" id="ARBA00009347"/>
    </source>
</evidence>
<dbReference type="GO" id="GO:0016627">
    <property type="term" value="F:oxidoreductase activity, acting on the CH-CH group of donors"/>
    <property type="evidence" value="ECO:0007669"/>
    <property type="project" value="InterPro"/>
</dbReference>
<organism evidence="10">
    <name type="scientific">marine metagenome</name>
    <dbReference type="NCBI Taxonomy" id="408172"/>
    <lineage>
        <taxon>unclassified sequences</taxon>
        <taxon>metagenomes</taxon>
        <taxon>ecological metagenomes</taxon>
    </lineage>
</organism>
<keyword evidence="5" id="KW-0560">Oxidoreductase</keyword>
<evidence type="ECO:0000256" key="4">
    <source>
        <dbReference type="ARBA" id="ARBA00022827"/>
    </source>
</evidence>
<dbReference type="FunFam" id="2.40.110.10:FF:000011">
    <property type="entry name" value="Acyl-CoA dehydrogenase FadE34"/>
    <property type="match status" value="1"/>
</dbReference>
<accession>A0A381SNP6</accession>
<feature type="domain" description="Acyl-CoA oxidase/dehydrogenase middle" evidence="8">
    <location>
        <begin position="67"/>
        <end position="150"/>
    </location>
</feature>
<dbReference type="GO" id="GO:0005886">
    <property type="term" value="C:plasma membrane"/>
    <property type="evidence" value="ECO:0007669"/>
    <property type="project" value="TreeGrafter"/>
</dbReference>
<dbReference type="PANTHER" id="PTHR43292">
    <property type="entry name" value="ACYL-COA DEHYDROGENASE"/>
    <property type="match status" value="1"/>
</dbReference>
<keyword evidence="3" id="KW-0285">Flavoprotein</keyword>
<dbReference type="PANTHER" id="PTHR43292:SF4">
    <property type="entry name" value="ACYL-COA DEHYDROGENASE FADE34"/>
    <property type="match status" value="1"/>
</dbReference>
<comment type="cofactor">
    <cofactor evidence="1">
        <name>FAD</name>
        <dbReference type="ChEBI" id="CHEBI:57692"/>
    </cofactor>
</comment>
<dbReference type="InterPro" id="IPR052161">
    <property type="entry name" value="Mycobact_Acyl-CoA_DH"/>
</dbReference>
<feature type="domain" description="Acyl-CoA dehydrogenase/oxidase N-terminal" evidence="9">
    <location>
        <begin position="1"/>
        <end position="62"/>
    </location>
</feature>
<dbReference type="Pfam" id="PF02770">
    <property type="entry name" value="Acyl-CoA_dh_M"/>
    <property type="match status" value="1"/>
</dbReference>
<dbReference type="GO" id="GO:0050660">
    <property type="term" value="F:flavin adenine dinucleotide binding"/>
    <property type="evidence" value="ECO:0007669"/>
    <property type="project" value="InterPro"/>
</dbReference>
<dbReference type="AlphaFoldDB" id="A0A381SNP6"/>
<feature type="region of interest" description="Disordered" evidence="6">
    <location>
        <begin position="352"/>
        <end position="372"/>
    </location>
</feature>
<evidence type="ECO:0000256" key="1">
    <source>
        <dbReference type="ARBA" id="ARBA00001974"/>
    </source>
</evidence>
<proteinExistence type="inferred from homology"/>
<reference evidence="10" key="1">
    <citation type="submission" date="2018-05" db="EMBL/GenBank/DDBJ databases">
        <authorList>
            <person name="Lanie J.A."/>
            <person name="Ng W.-L."/>
            <person name="Kazmierczak K.M."/>
            <person name="Andrzejewski T.M."/>
            <person name="Davidsen T.M."/>
            <person name="Wayne K.J."/>
            <person name="Tettelin H."/>
            <person name="Glass J.I."/>
            <person name="Rusch D."/>
            <person name="Podicherti R."/>
            <person name="Tsui H.-C.T."/>
            <person name="Winkler M.E."/>
        </authorList>
    </citation>
    <scope>NUCLEOTIDE SEQUENCE</scope>
</reference>
<evidence type="ECO:0008006" key="11">
    <source>
        <dbReference type="Google" id="ProtNLM"/>
    </source>
</evidence>
<dbReference type="Gene3D" id="1.20.140.10">
    <property type="entry name" value="Butyryl-CoA Dehydrogenase, subunit A, domain 3"/>
    <property type="match status" value="1"/>
</dbReference>
<dbReference type="SUPFAM" id="SSF56645">
    <property type="entry name" value="Acyl-CoA dehydrogenase NM domain-like"/>
    <property type="match status" value="1"/>
</dbReference>
<comment type="similarity">
    <text evidence="2">Belongs to the acyl-CoA dehydrogenase family.</text>
</comment>
<evidence type="ECO:0000259" key="8">
    <source>
        <dbReference type="Pfam" id="PF02770"/>
    </source>
</evidence>
<dbReference type="EMBL" id="UINC01003283">
    <property type="protein sequence ID" value="SVA04961.1"/>
    <property type="molecule type" value="Genomic_DNA"/>
</dbReference>
<evidence type="ECO:0000259" key="7">
    <source>
        <dbReference type="Pfam" id="PF00441"/>
    </source>
</evidence>
<dbReference type="InterPro" id="IPR009075">
    <property type="entry name" value="AcylCo_DH/oxidase_C"/>
</dbReference>
<dbReference type="Pfam" id="PF00441">
    <property type="entry name" value="Acyl-CoA_dh_1"/>
    <property type="match status" value="1"/>
</dbReference>
<dbReference type="Gene3D" id="1.10.540.10">
    <property type="entry name" value="Acyl-CoA dehydrogenase/oxidase, N-terminal domain"/>
    <property type="match status" value="1"/>
</dbReference>
<dbReference type="InterPro" id="IPR009100">
    <property type="entry name" value="AcylCoA_DH/oxidase_NM_dom_sf"/>
</dbReference>
<dbReference type="InterPro" id="IPR036250">
    <property type="entry name" value="AcylCo_DH-like_C"/>
</dbReference>
<dbReference type="SUPFAM" id="SSF47203">
    <property type="entry name" value="Acyl-CoA dehydrogenase C-terminal domain-like"/>
    <property type="match status" value="1"/>
</dbReference>
<dbReference type="InterPro" id="IPR013786">
    <property type="entry name" value="AcylCoA_DH/ox_N"/>
</dbReference>
<name>A0A381SNP6_9ZZZZ</name>
<gene>
    <name evidence="10" type="ORF">METZ01_LOCUS57815</name>
</gene>
<protein>
    <recommendedName>
        <fullName evidence="11">Acyl-CoA oxidase/dehydrogenase middle domain-containing protein</fullName>
    </recommendedName>
</protein>
<sequence length="372" mass="38913">MPVEAGGRGWGRQQSGVVAATMAAHNVVGPPVGLGAMLAAPTIAAHGTQDQVDRLVPPILDGTVAWCQLFSEPGAGSDLAGLQTRAVRDGDEWVVTGQKVWTSGGQVAQKGMLLARTDQDAPKHQGITYFAFDMDQPGVDVRPLREMTGRALFNEVFIDEARVAETDVVGGVGNGWAVANTTLMVERASLGGGGRRPVSVPEGPKAGRLDARVGDFVEVVAHGPEGDGGRGVDIQWIADLAQKLGCGDDPVVRQEIVKLHVLGEVNRLNMARAKAGGSRTGAEGNLAKLAMSELVRRSREVGNLVIGADGMLAGSASATDGRIQEATLFSPAPSIYGGTDEVQRNIIGERVLGLPKEPGPSKDTPFRDLVQN</sequence>
<dbReference type="Pfam" id="PF02771">
    <property type="entry name" value="Acyl-CoA_dh_N"/>
    <property type="match status" value="1"/>
</dbReference>
<feature type="domain" description="Acyl-CoA dehydrogenase/oxidase C-terminal" evidence="7">
    <location>
        <begin position="246"/>
        <end position="352"/>
    </location>
</feature>
<evidence type="ECO:0000259" key="9">
    <source>
        <dbReference type="Pfam" id="PF02771"/>
    </source>
</evidence>
<dbReference type="InterPro" id="IPR037069">
    <property type="entry name" value="AcylCoA_DH/ox_N_sf"/>
</dbReference>
<dbReference type="Gene3D" id="2.40.110.10">
    <property type="entry name" value="Butyryl-CoA Dehydrogenase, subunit A, domain 2"/>
    <property type="match status" value="1"/>
</dbReference>
<evidence type="ECO:0000313" key="10">
    <source>
        <dbReference type="EMBL" id="SVA04961.1"/>
    </source>
</evidence>